<evidence type="ECO:0000313" key="2">
    <source>
        <dbReference type="Proteomes" id="UP000247773"/>
    </source>
</evidence>
<sequence length="63" mass="7313">MKELKRFRVTQQWSGYVRGCTDMVVEAESEEEAIVNAKYGIGIISSDENIIRDDRDKDEPEVY</sequence>
<keyword evidence="2" id="KW-1185">Reference proteome</keyword>
<accession>A0A2U7NN45</accession>
<dbReference type="Proteomes" id="UP000247773">
    <property type="component" value="Genome"/>
</dbReference>
<reference evidence="1 2" key="1">
    <citation type="submission" date="2017-04" db="EMBL/GenBank/DDBJ databases">
        <title>Isolation of lytic bacteriophages infecting Pseudomonas strains for biocontrol of fish and shrimp spoilage during chilled storage.</title>
        <authorList>
            <person name="Yang Z."/>
            <person name="Tao X."/>
            <person name="Gao L."/>
            <person name="Rao S."/>
        </authorList>
    </citation>
    <scope>NUCLEOTIDE SEQUENCE [LARGE SCALE GENOMIC DNA]</scope>
</reference>
<evidence type="ECO:0000313" key="1">
    <source>
        <dbReference type="EMBL" id="ASD52137.1"/>
    </source>
</evidence>
<gene>
    <name evidence="1" type="ORF">PspYZU05_185</name>
</gene>
<protein>
    <submittedName>
        <fullName evidence="1">Uncharacterized protein</fullName>
    </submittedName>
</protein>
<name>A0A2U7NN45_9CAUD</name>
<organism evidence="1 2">
    <name type="scientific">Pseudomonas phage PspYZU05</name>
    <dbReference type="NCBI Taxonomy" id="1983556"/>
    <lineage>
        <taxon>Viruses</taxon>
        <taxon>Duplodnaviria</taxon>
        <taxon>Heunggongvirae</taxon>
        <taxon>Uroviricota</taxon>
        <taxon>Caudoviricetes</taxon>
        <taxon>Pantevenvirales</taxon>
        <taxon>Straboviridae</taxon>
        <taxon>Jiangsuvirus</taxon>
        <taxon>Jiangsuvirus pspyzu05</taxon>
    </lineage>
</organism>
<dbReference type="EMBL" id="KY971610">
    <property type="protein sequence ID" value="ASD52137.1"/>
    <property type="molecule type" value="Genomic_DNA"/>
</dbReference>
<proteinExistence type="predicted"/>